<dbReference type="RefSeq" id="WP_179426025.1">
    <property type="nucleotide sequence ID" value="NZ_JACBZP010000001.1"/>
</dbReference>
<accession>A0A7Z0AB33</accession>
<dbReference type="PROSITE" id="PS51462">
    <property type="entry name" value="NUDIX"/>
    <property type="match status" value="1"/>
</dbReference>
<dbReference type="GO" id="GO:0016787">
    <property type="term" value="F:hydrolase activity"/>
    <property type="evidence" value="ECO:0007669"/>
    <property type="project" value="UniProtKB-KW"/>
</dbReference>
<evidence type="ECO:0000256" key="3">
    <source>
        <dbReference type="RuleBase" id="RU003476"/>
    </source>
</evidence>
<evidence type="ECO:0000256" key="2">
    <source>
        <dbReference type="ARBA" id="ARBA00022801"/>
    </source>
</evidence>
<dbReference type="InterPro" id="IPR020476">
    <property type="entry name" value="Nudix_hydrolase"/>
</dbReference>
<comment type="similarity">
    <text evidence="1 3">Belongs to the Nudix hydrolase family.</text>
</comment>
<proteinExistence type="inferred from homology"/>
<comment type="caution">
    <text evidence="5">The sequence shown here is derived from an EMBL/GenBank/DDBJ whole genome shotgun (WGS) entry which is preliminary data.</text>
</comment>
<evidence type="ECO:0000256" key="1">
    <source>
        <dbReference type="ARBA" id="ARBA00005582"/>
    </source>
</evidence>
<evidence type="ECO:0000259" key="4">
    <source>
        <dbReference type="PROSITE" id="PS51462"/>
    </source>
</evidence>
<dbReference type="CDD" id="cd03673">
    <property type="entry name" value="NUDIX_Ap6A_hydrolase"/>
    <property type="match status" value="1"/>
</dbReference>
<dbReference type="Pfam" id="PF00293">
    <property type="entry name" value="NUDIX"/>
    <property type="match status" value="1"/>
</dbReference>
<dbReference type="Proteomes" id="UP000539111">
    <property type="component" value="Unassembled WGS sequence"/>
</dbReference>
<protein>
    <submittedName>
        <fullName evidence="5">8-oxo-dGTP pyrophosphatase MutT (NUDIX family)</fullName>
    </submittedName>
</protein>
<evidence type="ECO:0000313" key="5">
    <source>
        <dbReference type="EMBL" id="NYI66575.1"/>
    </source>
</evidence>
<feature type="domain" description="Nudix hydrolase" evidence="4">
    <location>
        <begin position="1"/>
        <end position="152"/>
    </location>
</feature>
<keyword evidence="6" id="KW-1185">Reference proteome</keyword>
<dbReference type="InterPro" id="IPR020084">
    <property type="entry name" value="NUDIX_hydrolase_CS"/>
</dbReference>
<name>A0A7Z0AB33_9MICO</name>
<dbReference type="SUPFAM" id="SSF55811">
    <property type="entry name" value="Nudix"/>
    <property type="match status" value="1"/>
</dbReference>
<dbReference type="InterPro" id="IPR000086">
    <property type="entry name" value="NUDIX_hydrolase_dom"/>
</dbReference>
<organism evidence="5 6">
    <name type="scientific">Spelaeicoccus albus</name>
    <dbReference type="NCBI Taxonomy" id="1280376"/>
    <lineage>
        <taxon>Bacteria</taxon>
        <taxon>Bacillati</taxon>
        <taxon>Actinomycetota</taxon>
        <taxon>Actinomycetes</taxon>
        <taxon>Micrococcales</taxon>
        <taxon>Brevibacteriaceae</taxon>
        <taxon>Spelaeicoccus</taxon>
    </lineage>
</organism>
<dbReference type="EMBL" id="JACBZP010000001">
    <property type="protein sequence ID" value="NYI66575.1"/>
    <property type="molecule type" value="Genomic_DNA"/>
</dbReference>
<dbReference type="PANTHER" id="PTHR43736">
    <property type="entry name" value="ADP-RIBOSE PYROPHOSPHATASE"/>
    <property type="match status" value="1"/>
</dbReference>
<reference evidence="5 6" key="1">
    <citation type="submission" date="2020-07" db="EMBL/GenBank/DDBJ databases">
        <title>Sequencing the genomes of 1000 actinobacteria strains.</title>
        <authorList>
            <person name="Klenk H.-P."/>
        </authorList>
    </citation>
    <scope>NUCLEOTIDE SEQUENCE [LARGE SCALE GENOMIC DNA]</scope>
    <source>
        <strain evidence="5 6">DSM 26341</strain>
    </source>
</reference>
<evidence type="ECO:0000313" key="6">
    <source>
        <dbReference type="Proteomes" id="UP000539111"/>
    </source>
</evidence>
<gene>
    <name evidence="5" type="ORF">BJY26_000881</name>
</gene>
<dbReference type="PROSITE" id="PS00893">
    <property type="entry name" value="NUDIX_BOX"/>
    <property type="match status" value="1"/>
</dbReference>
<dbReference type="InterPro" id="IPR015797">
    <property type="entry name" value="NUDIX_hydrolase-like_dom_sf"/>
</dbReference>
<keyword evidence="2 3" id="KW-0378">Hydrolase</keyword>
<dbReference type="PRINTS" id="PR00502">
    <property type="entry name" value="NUDIXFAMILY"/>
</dbReference>
<dbReference type="PANTHER" id="PTHR43736:SF1">
    <property type="entry name" value="DIHYDRONEOPTERIN TRIPHOSPHATE DIPHOSPHATASE"/>
    <property type="match status" value="1"/>
</dbReference>
<dbReference type="AlphaFoldDB" id="A0A7Z0AB33"/>
<sequence>MPLPKPGPAPRIPTVEETSAGGMVVDFDARGYPVAVIGRLNRGGRLEWCLPKGHLEAGETEEQAAIREIHEETGILGDIVGRLGDVEYWFAAGGQRIHKMVHHYLLRARGGTITVENDPDHEAVEAAWVPIVELPARLSFPNERRIARLAYAAIAGQA</sequence>
<dbReference type="Gene3D" id="3.90.79.10">
    <property type="entry name" value="Nucleoside Triphosphate Pyrophosphohydrolase"/>
    <property type="match status" value="1"/>
</dbReference>